<dbReference type="EMBL" id="UYSU01003126">
    <property type="protein sequence ID" value="VDL87772.1"/>
    <property type="molecule type" value="Genomic_DNA"/>
</dbReference>
<dbReference type="Proteomes" id="UP000275846">
    <property type="component" value="Unassembled WGS sequence"/>
</dbReference>
<reference evidence="1 2" key="2">
    <citation type="submission" date="2018-11" db="EMBL/GenBank/DDBJ databases">
        <authorList>
            <consortium name="Pathogen Informatics"/>
        </authorList>
    </citation>
    <scope>NUCLEOTIDE SEQUENCE [LARGE SCALE GENOMIC DNA]</scope>
    <source>
        <strain evidence="1 2">NST_G2</strain>
    </source>
</reference>
<evidence type="ECO:0000313" key="3">
    <source>
        <dbReference type="WBParaSite" id="SSLN_0000148901-mRNA-1"/>
    </source>
</evidence>
<name>A0A183SB35_SCHSO</name>
<accession>A0A183SB35</accession>
<dbReference type="AlphaFoldDB" id="A0A183SB35"/>
<keyword evidence="2" id="KW-1185">Reference proteome</keyword>
<sequence>MSPEYNIVLSRPSDFRLGPQKPEFRSLTPQIVVPSIPSCPGQTTFGLLFRWTLRRLYKGGWELREITPRLN</sequence>
<evidence type="ECO:0000313" key="2">
    <source>
        <dbReference type="Proteomes" id="UP000275846"/>
    </source>
</evidence>
<dbReference type="WBParaSite" id="SSLN_0000148901-mRNA-1">
    <property type="protein sequence ID" value="SSLN_0000148901-mRNA-1"/>
    <property type="gene ID" value="SSLN_0000148901"/>
</dbReference>
<evidence type="ECO:0000313" key="1">
    <source>
        <dbReference type="EMBL" id="VDL87772.1"/>
    </source>
</evidence>
<protein>
    <submittedName>
        <fullName evidence="1 3">Uncharacterized protein</fullName>
    </submittedName>
</protein>
<reference evidence="3" key="1">
    <citation type="submission" date="2016-06" db="UniProtKB">
        <authorList>
            <consortium name="WormBaseParasite"/>
        </authorList>
    </citation>
    <scope>IDENTIFICATION</scope>
</reference>
<gene>
    <name evidence="1" type="ORF">SSLN_LOCUS1433</name>
</gene>
<proteinExistence type="predicted"/>
<organism evidence="3">
    <name type="scientific">Schistocephalus solidus</name>
    <name type="common">Tapeworm</name>
    <dbReference type="NCBI Taxonomy" id="70667"/>
    <lineage>
        <taxon>Eukaryota</taxon>
        <taxon>Metazoa</taxon>
        <taxon>Spiralia</taxon>
        <taxon>Lophotrochozoa</taxon>
        <taxon>Platyhelminthes</taxon>
        <taxon>Cestoda</taxon>
        <taxon>Eucestoda</taxon>
        <taxon>Diphyllobothriidea</taxon>
        <taxon>Diphyllobothriidae</taxon>
        <taxon>Schistocephalus</taxon>
    </lineage>
</organism>